<keyword evidence="8" id="KW-0288">FMN</keyword>
<organism evidence="10 11">
    <name type="scientific">Kushneria avicenniae</name>
    <dbReference type="NCBI Taxonomy" id="402385"/>
    <lineage>
        <taxon>Bacteria</taxon>
        <taxon>Pseudomonadati</taxon>
        <taxon>Pseudomonadota</taxon>
        <taxon>Gammaproteobacteria</taxon>
        <taxon>Oceanospirillales</taxon>
        <taxon>Halomonadaceae</taxon>
        <taxon>Kushneria</taxon>
    </lineage>
</organism>
<keyword evidence="8" id="KW-0249">Electron transport</keyword>
<dbReference type="GO" id="GO:0009055">
    <property type="term" value="F:electron transfer activity"/>
    <property type="evidence" value="ECO:0007669"/>
    <property type="project" value="UniProtKB-UniRule"/>
</dbReference>
<proteinExistence type="inferred from homology"/>
<keyword evidence="8" id="KW-0479">Metal-binding</keyword>
<dbReference type="OrthoDB" id="9788328at2"/>
<comment type="cofactor">
    <cofactor evidence="8">
        <name>heme b</name>
        <dbReference type="ChEBI" id="CHEBI:60344"/>
    </cofactor>
    <text evidence="8">Binds 1 heme b (iron(II)-protoporphyrin IX) group per subunit.</text>
</comment>
<keyword evidence="11" id="KW-1185">Reference proteome</keyword>
<dbReference type="PANTHER" id="PTHR36964:SF1">
    <property type="entry name" value="PROTEIN-METHIONINE-SULFOXIDE REDUCTASE HEME-BINDING SUBUNIT MSRQ"/>
    <property type="match status" value="1"/>
</dbReference>
<dbReference type="GO" id="GO:0020037">
    <property type="term" value="F:heme binding"/>
    <property type="evidence" value="ECO:0007669"/>
    <property type="project" value="UniProtKB-UniRule"/>
</dbReference>
<dbReference type="STRING" id="402385.SAMN05421848_0349"/>
<comment type="subcellular location">
    <subcellularLocation>
        <location evidence="8">Cell membrane</location>
        <topology evidence="8">Multi-pass membrane protein</topology>
    </subcellularLocation>
    <subcellularLocation>
        <location evidence="1">Membrane</location>
        <topology evidence="1">Multi-pass membrane protein</topology>
    </subcellularLocation>
</comment>
<keyword evidence="4 8" id="KW-0812">Transmembrane</keyword>
<dbReference type="GO" id="GO:0016679">
    <property type="term" value="F:oxidoreductase activity, acting on diphenols and related substances as donors"/>
    <property type="evidence" value="ECO:0007669"/>
    <property type="project" value="TreeGrafter"/>
</dbReference>
<protein>
    <recommendedName>
        <fullName evidence="8">Protein-methionine-sulfoxide reductase heme-binding subunit MsrQ</fullName>
    </recommendedName>
    <alternativeName>
        <fullName evidence="8">Flavocytochrome MsrQ</fullName>
    </alternativeName>
</protein>
<comment type="function">
    <text evidence="8">Part of the MsrPQ system that repairs oxidized periplasmic proteins containing methionine sulfoxide residues (Met-O), using respiratory chain electrons. Thus protects these proteins from oxidative-stress damage caused by reactive species of oxygen and chlorine generated by the host defense mechanisms. MsrPQ is essential for the maintenance of envelope integrity under bleach stress, rescuing a wide series of structurally unrelated periplasmic proteins from methionine oxidation. MsrQ provides electrons for reduction to the reductase catalytic subunit MsrP, using the quinone pool of the respiratory chain.</text>
</comment>
<feature type="transmembrane region" description="Helical" evidence="8">
    <location>
        <begin position="168"/>
        <end position="190"/>
    </location>
</feature>
<feature type="transmembrane region" description="Helical" evidence="8">
    <location>
        <begin position="35"/>
        <end position="54"/>
    </location>
</feature>
<feature type="transmembrane region" description="Helical" evidence="8">
    <location>
        <begin position="75"/>
        <end position="95"/>
    </location>
</feature>
<evidence type="ECO:0000256" key="3">
    <source>
        <dbReference type="ARBA" id="ARBA00022617"/>
    </source>
</evidence>
<evidence type="ECO:0000256" key="6">
    <source>
        <dbReference type="ARBA" id="ARBA00023004"/>
    </source>
</evidence>
<accession>A0A1I1G6I8</accession>
<dbReference type="RefSeq" id="WP_090130196.1">
    <property type="nucleotide sequence ID" value="NZ_FOLY01000001.1"/>
</dbReference>
<dbReference type="EMBL" id="FOLY01000001">
    <property type="protein sequence ID" value="SFC04830.1"/>
    <property type="molecule type" value="Genomic_DNA"/>
</dbReference>
<keyword evidence="8" id="KW-0285">Flavoprotein</keyword>
<dbReference type="AlphaFoldDB" id="A0A1I1G6I8"/>
<keyword evidence="5 8" id="KW-1133">Transmembrane helix</keyword>
<evidence type="ECO:0000256" key="2">
    <source>
        <dbReference type="ARBA" id="ARBA00022448"/>
    </source>
</evidence>
<evidence type="ECO:0000259" key="9">
    <source>
        <dbReference type="Pfam" id="PF01794"/>
    </source>
</evidence>
<name>A0A1I1G6I8_9GAMM</name>
<reference evidence="11" key="1">
    <citation type="submission" date="2016-10" db="EMBL/GenBank/DDBJ databases">
        <authorList>
            <person name="Varghese N."/>
            <person name="Submissions S."/>
        </authorList>
    </citation>
    <scope>NUCLEOTIDE SEQUENCE [LARGE SCALE GENOMIC DNA]</scope>
    <source>
        <strain evidence="11">DSM 23439</strain>
    </source>
</reference>
<feature type="transmembrane region" description="Helical" evidence="8">
    <location>
        <begin position="107"/>
        <end position="125"/>
    </location>
</feature>
<dbReference type="NCBIfam" id="NF003831">
    <property type="entry name" value="PRK05419.1-2"/>
    <property type="match status" value="1"/>
</dbReference>
<evidence type="ECO:0000256" key="8">
    <source>
        <dbReference type="HAMAP-Rule" id="MF_01207"/>
    </source>
</evidence>
<dbReference type="InterPro" id="IPR013130">
    <property type="entry name" value="Fe3_Rdtase_TM_dom"/>
</dbReference>
<evidence type="ECO:0000256" key="1">
    <source>
        <dbReference type="ARBA" id="ARBA00004141"/>
    </source>
</evidence>
<keyword evidence="6 8" id="KW-0408">Iron</keyword>
<evidence type="ECO:0000313" key="10">
    <source>
        <dbReference type="EMBL" id="SFC04830.1"/>
    </source>
</evidence>
<gene>
    <name evidence="8" type="primary">msrQ</name>
    <name evidence="10" type="ORF">SAMN05421848_0349</name>
</gene>
<evidence type="ECO:0000313" key="11">
    <source>
        <dbReference type="Proteomes" id="UP000199046"/>
    </source>
</evidence>
<comment type="caution">
    <text evidence="8">Lacks conserved residue(s) required for the propagation of feature annotation.</text>
</comment>
<feature type="domain" description="Ferric oxidoreductase" evidence="9">
    <location>
        <begin position="41"/>
        <end position="153"/>
    </location>
</feature>
<evidence type="ECO:0000256" key="7">
    <source>
        <dbReference type="ARBA" id="ARBA00023136"/>
    </source>
</evidence>
<dbReference type="GO" id="GO:0046872">
    <property type="term" value="F:metal ion binding"/>
    <property type="evidence" value="ECO:0007669"/>
    <property type="project" value="UniProtKB-KW"/>
</dbReference>
<keyword evidence="3 8" id="KW-0349">Heme</keyword>
<keyword evidence="8" id="KW-1003">Cell membrane</keyword>
<keyword evidence="7 8" id="KW-0472">Membrane</keyword>
<sequence length="207" mass="23649">MRLWRCTVFVAALLPFLWWAWQVAAGQAGPEPGQYLLLNFGQCALILLLLTLSLTPLMKLTRWKGFALIRRQLGLWTFSYGVLHLTSYLLFILGLDFSALGADLQRRPYIIVGFAALVMLLALAVTSNRYSMKRLGKRWKFLHRLVYIALALVLLHFFWVVRADMGQWSAYALAGVVLMLLRIPVISRALGRIRPRHGRVASTHRSR</sequence>
<dbReference type="Pfam" id="PF01794">
    <property type="entry name" value="Ferric_reduct"/>
    <property type="match status" value="1"/>
</dbReference>
<dbReference type="PANTHER" id="PTHR36964">
    <property type="entry name" value="PROTEIN-METHIONINE-SULFOXIDE REDUCTASE HEME-BINDING SUBUNIT MSRQ"/>
    <property type="match status" value="1"/>
</dbReference>
<dbReference type="Proteomes" id="UP000199046">
    <property type="component" value="Unassembled WGS sequence"/>
</dbReference>
<evidence type="ECO:0000256" key="5">
    <source>
        <dbReference type="ARBA" id="ARBA00022989"/>
    </source>
</evidence>
<dbReference type="GO" id="GO:0010181">
    <property type="term" value="F:FMN binding"/>
    <property type="evidence" value="ECO:0007669"/>
    <property type="project" value="UniProtKB-UniRule"/>
</dbReference>
<dbReference type="HAMAP" id="MF_01207">
    <property type="entry name" value="MsrQ"/>
    <property type="match status" value="1"/>
</dbReference>
<comment type="similarity">
    <text evidence="8">Belongs to the MsrQ family.</text>
</comment>
<comment type="subunit">
    <text evidence="8">Heterodimer of a catalytic subunit (MsrP) and a heme-binding subunit (MsrQ).</text>
</comment>
<dbReference type="GO" id="GO:0030091">
    <property type="term" value="P:protein repair"/>
    <property type="evidence" value="ECO:0007669"/>
    <property type="project" value="UniProtKB-UniRule"/>
</dbReference>
<evidence type="ECO:0000256" key="4">
    <source>
        <dbReference type="ARBA" id="ARBA00022692"/>
    </source>
</evidence>
<keyword evidence="2 8" id="KW-0813">Transport</keyword>
<comment type="cofactor">
    <cofactor evidence="8">
        <name>FMN</name>
        <dbReference type="ChEBI" id="CHEBI:58210"/>
    </cofactor>
    <text evidence="8">Binds 1 FMN per subunit.</text>
</comment>
<dbReference type="InterPro" id="IPR022837">
    <property type="entry name" value="MsrQ-like"/>
</dbReference>
<feature type="transmembrane region" description="Helical" evidence="8">
    <location>
        <begin position="145"/>
        <end position="162"/>
    </location>
</feature>
<dbReference type="GO" id="GO:0005886">
    <property type="term" value="C:plasma membrane"/>
    <property type="evidence" value="ECO:0007669"/>
    <property type="project" value="UniProtKB-SubCell"/>
</dbReference>